<keyword evidence="3" id="KW-1185">Reference proteome</keyword>
<feature type="region of interest" description="Disordered" evidence="1">
    <location>
        <begin position="118"/>
        <end position="194"/>
    </location>
</feature>
<name>A0AAW9PPM6_9CYAN</name>
<dbReference type="EMBL" id="JAZBJZ010000002">
    <property type="protein sequence ID" value="MEE3715267.1"/>
    <property type="molecule type" value="Genomic_DNA"/>
</dbReference>
<organism evidence="2 3">
    <name type="scientific">Tumidithrix elongata BACA0141</name>
    <dbReference type="NCBI Taxonomy" id="2716417"/>
    <lineage>
        <taxon>Bacteria</taxon>
        <taxon>Bacillati</taxon>
        <taxon>Cyanobacteriota</taxon>
        <taxon>Cyanophyceae</taxon>
        <taxon>Pseudanabaenales</taxon>
        <taxon>Pseudanabaenaceae</taxon>
        <taxon>Tumidithrix</taxon>
        <taxon>Tumidithrix elongata</taxon>
    </lineage>
</organism>
<dbReference type="RefSeq" id="WP_330481686.1">
    <property type="nucleotide sequence ID" value="NZ_JAZBJZ010000002.1"/>
</dbReference>
<evidence type="ECO:0000313" key="2">
    <source>
        <dbReference type="EMBL" id="MEE3715267.1"/>
    </source>
</evidence>
<evidence type="ECO:0000256" key="1">
    <source>
        <dbReference type="SAM" id="MobiDB-lite"/>
    </source>
</evidence>
<evidence type="ECO:0000313" key="3">
    <source>
        <dbReference type="Proteomes" id="UP001333818"/>
    </source>
</evidence>
<proteinExistence type="predicted"/>
<accession>A0AAW9PPM6</accession>
<comment type="caution">
    <text evidence="2">The sequence shown here is derived from an EMBL/GenBank/DDBJ whole genome shotgun (WGS) entry which is preliminary data.</text>
</comment>
<dbReference type="PANTHER" id="PTHR33825">
    <property type="entry name" value="CHITINASE-LIKE PROTEIN"/>
    <property type="match status" value="1"/>
</dbReference>
<gene>
    <name evidence="2" type="ORF">V2H45_00750</name>
</gene>
<dbReference type="PANTHER" id="PTHR33825:SF5">
    <property type="entry name" value="TRANSMEMBRANE PROTEIN"/>
    <property type="match status" value="1"/>
</dbReference>
<reference evidence="2" key="1">
    <citation type="submission" date="2024-01" db="EMBL/GenBank/DDBJ databases">
        <title>Bank of Algae and Cyanobacteria of the Azores (BACA) strain genomes.</title>
        <authorList>
            <person name="Luz R."/>
            <person name="Cordeiro R."/>
            <person name="Fonseca A."/>
            <person name="Goncalves V."/>
        </authorList>
    </citation>
    <scope>NUCLEOTIDE SEQUENCE</scope>
    <source>
        <strain evidence="2">BACA0141</strain>
    </source>
</reference>
<dbReference type="Proteomes" id="UP001333818">
    <property type="component" value="Unassembled WGS sequence"/>
</dbReference>
<protein>
    <submittedName>
        <fullName evidence="2">DUF948 domain-containing protein</fullName>
    </submittedName>
</protein>
<dbReference type="AlphaFoldDB" id="A0AAW9PPM6"/>
<sequence length="194" mass="20656">MAEPIFWLALSFLLVAVCLTALLLTAIPAFQELARAGRSVARLAETLSRELPPTLEAIRLTGLEISELSDELNQGAKSAGEAVKQVNDSIKGVKKGAVNVTVATKSAFAGFKAGWKSFSRPKRSPRRNAPTSEDANRIKQLPPAPQAPATPEITNARRPDPLEISEDIASDPKRSIDPPIAPPSAENGADRGNT</sequence>